<dbReference type="Gene3D" id="1.10.10.10">
    <property type="entry name" value="Winged helix-like DNA-binding domain superfamily/Winged helix DNA-binding domain"/>
    <property type="match status" value="1"/>
</dbReference>
<protein>
    <submittedName>
        <fullName evidence="1">Uncharacterized protein</fullName>
    </submittedName>
</protein>
<accession>A0A0F9RYQ4</accession>
<name>A0A0F9RYQ4_9ZZZZ</name>
<dbReference type="EMBL" id="LAZR01000653">
    <property type="protein sequence ID" value="KKN61590.1"/>
    <property type="molecule type" value="Genomic_DNA"/>
</dbReference>
<dbReference type="SUPFAM" id="SSF46785">
    <property type="entry name" value="Winged helix' DNA-binding domain"/>
    <property type="match status" value="1"/>
</dbReference>
<gene>
    <name evidence="1" type="ORF">LCGC14_0520430</name>
</gene>
<comment type="caution">
    <text evidence="1">The sequence shown here is derived from an EMBL/GenBank/DDBJ whole genome shotgun (WGS) entry which is preliminary data.</text>
</comment>
<dbReference type="InterPro" id="IPR036390">
    <property type="entry name" value="WH_DNA-bd_sf"/>
</dbReference>
<reference evidence="1" key="1">
    <citation type="journal article" date="2015" name="Nature">
        <title>Complex archaea that bridge the gap between prokaryotes and eukaryotes.</title>
        <authorList>
            <person name="Spang A."/>
            <person name="Saw J.H."/>
            <person name="Jorgensen S.L."/>
            <person name="Zaremba-Niedzwiedzka K."/>
            <person name="Martijn J."/>
            <person name="Lind A.E."/>
            <person name="van Eijk R."/>
            <person name="Schleper C."/>
            <person name="Guy L."/>
            <person name="Ettema T.J."/>
        </authorList>
    </citation>
    <scope>NUCLEOTIDE SEQUENCE</scope>
</reference>
<proteinExistence type="predicted"/>
<organism evidence="1">
    <name type="scientific">marine sediment metagenome</name>
    <dbReference type="NCBI Taxonomy" id="412755"/>
    <lineage>
        <taxon>unclassified sequences</taxon>
        <taxon>metagenomes</taxon>
        <taxon>ecological metagenomes</taxon>
    </lineage>
</organism>
<dbReference type="AlphaFoldDB" id="A0A0F9RYQ4"/>
<sequence length="155" mass="18115">MVDSEQTKELRHIAKRLKSHVEEIDTFIDRVEAERPRGLLPTLNDQTIYCLKDMINEHPLLYNITGYECVQHDRDGFGHICKWETFIELLAHRLIVGVDIDGADFRTVVYTISDEGRKVVREWSKLYCARADKRMAELTERRRQELADVVAKLDA</sequence>
<evidence type="ECO:0000313" key="1">
    <source>
        <dbReference type="EMBL" id="KKN61590.1"/>
    </source>
</evidence>
<dbReference type="InterPro" id="IPR036388">
    <property type="entry name" value="WH-like_DNA-bd_sf"/>
</dbReference>